<accession>A0ACB6QRK5</accession>
<keyword evidence="2" id="KW-1185">Reference proteome</keyword>
<name>A0ACB6QRK5_9PLEO</name>
<dbReference type="Proteomes" id="UP000799755">
    <property type="component" value="Unassembled WGS sequence"/>
</dbReference>
<dbReference type="EMBL" id="MU003511">
    <property type="protein sequence ID" value="KAF2469629.1"/>
    <property type="molecule type" value="Genomic_DNA"/>
</dbReference>
<evidence type="ECO:0000313" key="1">
    <source>
        <dbReference type="EMBL" id="KAF2469629.1"/>
    </source>
</evidence>
<evidence type="ECO:0000313" key="2">
    <source>
        <dbReference type="Proteomes" id="UP000799755"/>
    </source>
</evidence>
<reference evidence="1" key="1">
    <citation type="journal article" date="2020" name="Stud. Mycol.">
        <title>101 Dothideomycetes genomes: a test case for predicting lifestyles and emergence of pathogens.</title>
        <authorList>
            <person name="Haridas S."/>
            <person name="Albert R."/>
            <person name="Binder M."/>
            <person name="Bloem J."/>
            <person name="Labutti K."/>
            <person name="Salamov A."/>
            <person name="Andreopoulos B."/>
            <person name="Baker S."/>
            <person name="Barry K."/>
            <person name="Bills G."/>
            <person name="Bluhm B."/>
            <person name="Cannon C."/>
            <person name="Castanera R."/>
            <person name="Culley D."/>
            <person name="Daum C."/>
            <person name="Ezra D."/>
            <person name="Gonzalez J."/>
            <person name="Henrissat B."/>
            <person name="Kuo A."/>
            <person name="Liang C."/>
            <person name="Lipzen A."/>
            <person name="Lutzoni F."/>
            <person name="Magnuson J."/>
            <person name="Mondo S."/>
            <person name="Nolan M."/>
            <person name="Ohm R."/>
            <person name="Pangilinan J."/>
            <person name="Park H.-J."/>
            <person name="Ramirez L."/>
            <person name="Alfaro M."/>
            <person name="Sun H."/>
            <person name="Tritt A."/>
            <person name="Yoshinaga Y."/>
            <person name="Zwiers L.-H."/>
            <person name="Turgeon B."/>
            <person name="Goodwin S."/>
            <person name="Spatafora J."/>
            <person name="Crous P."/>
            <person name="Grigoriev I."/>
        </authorList>
    </citation>
    <scope>NUCLEOTIDE SEQUENCE</scope>
    <source>
        <strain evidence="1">ATCC 200398</strain>
    </source>
</reference>
<organism evidence="1 2">
    <name type="scientific">Lindgomyces ingoldianus</name>
    <dbReference type="NCBI Taxonomy" id="673940"/>
    <lineage>
        <taxon>Eukaryota</taxon>
        <taxon>Fungi</taxon>
        <taxon>Dikarya</taxon>
        <taxon>Ascomycota</taxon>
        <taxon>Pezizomycotina</taxon>
        <taxon>Dothideomycetes</taxon>
        <taxon>Pleosporomycetidae</taxon>
        <taxon>Pleosporales</taxon>
        <taxon>Lindgomycetaceae</taxon>
        <taxon>Lindgomyces</taxon>
    </lineage>
</organism>
<sequence length="332" mass="37266">MDATQLSIKQRPSRSRQLLLENGADVAGGNNNAWTPLNSASYNGHLEIVKLLLEKGAEVTGANKDGWTLLLRSASNNGHLEIFKLLLESVSDVNSLDGHYGSILHVFAFKGYTDLLRLAYNKYHANRSLTEYHGRTPLQLASRGGHFDTFQYLISLGLDPSTRDEKGEGLLHYAASGGSLQILNAVLKNVLVSSLQRGYWSPIHWACRAGNPNVIERLINEGLRSECISISQPEGQWSPISIAIFHGNEKMLEELSTSCRSLLDVGLHSVRLRGIRHGSYWCNGCFHDIYGPRFHCRTCPNFDYCFMCKPFLDHIHKDHEWDYVESHFKPSA</sequence>
<proteinExistence type="predicted"/>
<protein>
    <submittedName>
        <fullName evidence="1">Ankyrin</fullName>
    </submittedName>
</protein>
<gene>
    <name evidence="1" type="ORF">BDR25DRAFT_371623</name>
</gene>
<comment type="caution">
    <text evidence="1">The sequence shown here is derived from an EMBL/GenBank/DDBJ whole genome shotgun (WGS) entry which is preliminary data.</text>
</comment>